<comment type="caution">
    <text evidence="15">The sequence shown here is derived from an EMBL/GenBank/DDBJ whole genome shotgun (WGS) entry which is preliminary data.</text>
</comment>
<dbReference type="InterPro" id="IPR046357">
    <property type="entry name" value="PPIase_dom_sf"/>
</dbReference>
<evidence type="ECO:0000256" key="9">
    <source>
        <dbReference type="ARBA" id="ARBA00023235"/>
    </source>
</evidence>
<evidence type="ECO:0000256" key="2">
    <source>
        <dbReference type="ARBA" id="ARBA00004193"/>
    </source>
</evidence>
<keyword evidence="8 11" id="KW-0564">Palmitate</keyword>
<dbReference type="Gene3D" id="3.10.50.40">
    <property type="match status" value="1"/>
</dbReference>
<keyword evidence="10 11" id="KW-0449">Lipoprotein</keyword>
<evidence type="ECO:0000313" key="16">
    <source>
        <dbReference type="Proteomes" id="UP000295689"/>
    </source>
</evidence>
<feature type="signal peptide" evidence="13">
    <location>
        <begin position="1"/>
        <end position="19"/>
    </location>
</feature>
<keyword evidence="9 11" id="KW-0413">Isomerase</keyword>
<evidence type="ECO:0000256" key="6">
    <source>
        <dbReference type="ARBA" id="ARBA00023110"/>
    </source>
</evidence>
<evidence type="ECO:0000256" key="12">
    <source>
        <dbReference type="SAM" id="MobiDB-lite"/>
    </source>
</evidence>
<comment type="similarity">
    <text evidence="3 11">Belongs to the PrsA family.</text>
</comment>
<feature type="region of interest" description="Disordered" evidence="12">
    <location>
        <begin position="271"/>
        <end position="291"/>
    </location>
</feature>
<accession>A0A4R2BL42</accession>
<evidence type="ECO:0000256" key="10">
    <source>
        <dbReference type="ARBA" id="ARBA00023288"/>
    </source>
</evidence>
<evidence type="ECO:0000256" key="5">
    <source>
        <dbReference type="ARBA" id="ARBA00022729"/>
    </source>
</evidence>
<gene>
    <name evidence="11" type="primary">prsA</name>
    <name evidence="15" type="ORF">EV146_101307</name>
</gene>
<dbReference type="SUPFAM" id="SSF54534">
    <property type="entry name" value="FKBP-like"/>
    <property type="match status" value="1"/>
</dbReference>
<sequence>MKKWILPITLAAGVLTLTACNGNENSEVIVQSDAGDITKDDLYEAMKDKYGEQALQELLYTKVLSDKYKVTDEEVDKKVKELKTELGDNFDLVLQQNQLKDENELKKLLKDQLLIEKAALKDVKVTEDELKKKYEEYQPEIRASHILVKDEKTAKEVKSKLESGGKFEDLAKEYSTDTVSAEKGGDLDFFGPGAMVPEFEEAAYALDVNEISDPVQSQHGWHVIKVTEKKDKKSYEDMKADLEYELKLSKVDAAKMQETLQQELKDADVKIKDKDLEGVMPSESKSASAEK</sequence>
<proteinExistence type="inferred from homology"/>
<keyword evidence="5 11" id="KW-0732">Signal</keyword>
<comment type="function">
    <text evidence="11">Plays a major role in protein secretion by helping the post-translocational extracellular folding of several secreted proteins.</text>
</comment>
<evidence type="ECO:0000256" key="8">
    <source>
        <dbReference type="ARBA" id="ARBA00023139"/>
    </source>
</evidence>
<dbReference type="EC" id="5.2.1.8" evidence="11"/>
<dbReference type="GO" id="GO:0003755">
    <property type="term" value="F:peptidyl-prolyl cis-trans isomerase activity"/>
    <property type="evidence" value="ECO:0007669"/>
    <property type="project" value="UniProtKB-UniRule"/>
</dbReference>
<feature type="chain" id="PRO_5038612791" description="Foldase protein PrsA" evidence="13">
    <location>
        <begin position="20"/>
        <end position="291"/>
    </location>
</feature>
<dbReference type="InterPro" id="IPR023059">
    <property type="entry name" value="Foldase_PrsA"/>
</dbReference>
<comment type="catalytic activity">
    <reaction evidence="1 11">
        <text>[protein]-peptidylproline (omega=180) = [protein]-peptidylproline (omega=0)</text>
        <dbReference type="Rhea" id="RHEA:16237"/>
        <dbReference type="Rhea" id="RHEA-COMP:10747"/>
        <dbReference type="Rhea" id="RHEA-COMP:10748"/>
        <dbReference type="ChEBI" id="CHEBI:83833"/>
        <dbReference type="ChEBI" id="CHEBI:83834"/>
        <dbReference type="EC" id="5.2.1.8"/>
    </reaction>
</comment>
<comment type="subcellular location">
    <subcellularLocation>
        <location evidence="2 11">Cell membrane</location>
        <topology evidence="2 11">Lipid-anchor</topology>
    </subcellularLocation>
</comment>
<keyword evidence="6 11" id="KW-0697">Rotamase</keyword>
<name>A0A4R2BL42_9BACI</name>
<evidence type="ECO:0000259" key="14">
    <source>
        <dbReference type="PROSITE" id="PS50198"/>
    </source>
</evidence>
<evidence type="ECO:0000256" key="13">
    <source>
        <dbReference type="SAM" id="SignalP"/>
    </source>
</evidence>
<keyword evidence="7 11" id="KW-0472">Membrane</keyword>
<feature type="domain" description="PpiC" evidence="14">
    <location>
        <begin position="138"/>
        <end position="228"/>
    </location>
</feature>
<dbReference type="OrthoDB" id="14196at2"/>
<evidence type="ECO:0000256" key="11">
    <source>
        <dbReference type="HAMAP-Rule" id="MF_01145"/>
    </source>
</evidence>
<keyword evidence="4 11" id="KW-1003">Cell membrane</keyword>
<dbReference type="PANTHER" id="PTHR47245">
    <property type="entry name" value="PEPTIDYLPROLYL ISOMERASE"/>
    <property type="match status" value="1"/>
</dbReference>
<dbReference type="PROSITE" id="PS50198">
    <property type="entry name" value="PPIC_PPIASE_2"/>
    <property type="match status" value="1"/>
</dbReference>
<dbReference type="SUPFAM" id="SSF109998">
    <property type="entry name" value="Triger factor/SurA peptide-binding domain-like"/>
    <property type="match status" value="1"/>
</dbReference>
<dbReference type="Pfam" id="PF13616">
    <property type="entry name" value="Rotamase_3"/>
    <property type="match status" value="1"/>
</dbReference>
<dbReference type="GO" id="GO:0006457">
    <property type="term" value="P:protein folding"/>
    <property type="evidence" value="ECO:0007669"/>
    <property type="project" value="UniProtKB-UniRule"/>
</dbReference>
<dbReference type="HAMAP" id="MF_01145">
    <property type="entry name" value="Foldase_PrsA"/>
    <property type="match status" value="1"/>
</dbReference>
<keyword evidence="16" id="KW-1185">Reference proteome</keyword>
<dbReference type="GO" id="GO:0005886">
    <property type="term" value="C:plasma membrane"/>
    <property type="evidence" value="ECO:0007669"/>
    <property type="project" value="UniProtKB-SubCell"/>
</dbReference>
<dbReference type="InterPro" id="IPR000297">
    <property type="entry name" value="PPIase_PpiC"/>
</dbReference>
<dbReference type="RefSeq" id="WP_121609684.1">
    <property type="nucleotide sequence ID" value="NZ_CP033044.1"/>
</dbReference>
<evidence type="ECO:0000256" key="7">
    <source>
        <dbReference type="ARBA" id="ARBA00023136"/>
    </source>
</evidence>
<dbReference type="InterPro" id="IPR027304">
    <property type="entry name" value="Trigger_fact/SurA_dom_sf"/>
</dbReference>
<evidence type="ECO:0000313" key="15">
    <source>
        <dbReference type="EMBL" id="TCN27977.1"/>
    </source>
</evidence>
<dbReference type="AlphaFoldDB" id="A0A4R2BL42"/>
<dbReference type="InterPro" id="IPR050245">
    <property type="entry name" value="PrsA_foldase"/>
</dbReference>
<evidence type="ECO:0000256" key="4">
    <source>
        <dbReference type="ARBA" id="ARBA00022475"/>
    </source>
</evidence>
<reference evidence="15 16" key="1">
    <citation type="journal article" date="2015" name="Stand. Genomic Sci.">
        <title>Genomic Encyclopedia of Bacterial and Archaeal Type Strains, Phase III: the genomes of soil and plant-associated and newly described type strains.</title>
        <authorList>
            <person name="Whitman W.B."/>
            <person name="Woyke T."/>
            <person name="Klenk H.P."/>
            <person name="Zhou Y."/>
            <person name="Lilburn T.G."/>
            <person name="Beck B.J."/>
            <person name="De Vos P."/>
            <person name="Vandamme P."/>
            <person name="Eisen J.A."/>
            <person name="Garrity G."/>
            <person name="Hugenholtz P."/>
            <person name="Kyrpides N.C."/>
        </authorList>
    </citation>
    <scope>NUCLEOTIDE SEQUENCE [LARGE SCALE GENOMIC DNA]</scope>
    <source>
        <strain evidence="15 16">CV53</strain>
    </source>
</reference>
<dbReference type="PROSITE" id="PS51257">
    <property type="entry name" value="PROKAR_LIPOPROTEIN"/>
    <property type="match status" value="1"/>
</dbReference>
<dbReference type="Proteomes" id="UP000295689">
    <property type="component" value="Unassembled WGS sequence"/>
</dbReference>
<dbReference type="EMBL" id="SLVV01000001">
    <property type="protein sequence ID" value="TCN27977.1"/>
    <property type="molecule type" value="Genomic_DNA"/>
</dbReference>
<evidence type="ECO:0000256" key="1">
    <source>
        <dbReference type="ARBA" id="ARBA00000971"/>
    </source>
</evidence>
<evidence type="ECO:0000256" key="3">
    <source>
        <dbReference type="ARBA" id="ARBA00006071"/>
    </source>
</evidence>
<protein>
    <recommendedName>
        <fullName evidence="11">Foldase protein PrsA</fullName>
        <ecNumber evidence="11">5.2.1.8</ecNumber>
    </recommendedName>
</protein>
<organism evidence="15 16">
    <name type="scientific">Mesobacillus foraminis</name>
    <dbReference type="NCBI Taxonomy" id="279826"/>
    <lineage>
        <taxon>Bacteria</taxon>
        <taxon>Bacillati</taxon>
        <taxon>Bacillota</taxon>
        <taxon>Bacilli</taxon>
        <taxon>Bacillales</taxon>
        <taxon>Bacillaceae</taxon>
        <taxon>Mesobacillus</taxon>
    </lineage>
</organism>
<dbReference type="PANTHER" id="PTHR47245:SF1">
    <property type="entry name" value="FOLDASE PROTEIN PRSA"/>
    <property type="match status" value="1"/>
</dbReference>